<dbReference type="Pfam" id="PF08281">
    <property type="entry name" value="Sigma70_r4_2"/>
    <property type="match status" value="1"/>
</dbReference>
<reference evidence="8 9" key="1">
    <citation type="submission" date="2019-09" db="EMBL/GenBank/DDBJ databases">
        <title>Pimelobacter sp. isolated from Paulinella.</title>
        <authorList>
            <person name="Jeong S.E."/>
        </authorList>
    </citation>
    <scope>NUCLEOTIDE SEQUENCE [LARGE SCALE GENOMIC DNA]</scope>
    <source>
        <strain evidence="8 9">Pch-N</strain>
    </source>
</reference>
<dbReference type="Gene3D" id="1.10.10.10">
    <property type="entry name" value="Winged helix-like DNA-binding domain superfamily/Winged helix DNA-binding domain"/>
    <property type="match status" value="1"/>
</dbReference>
<keyword evidence="2" id="KW-0805">Transcription regulation</keyword>
<evidence type="ECO:0000256" key="3">
    <source>
        <dbReference type="ARBA" id="ARBA00023082"/>
    </source>
</evidence>
<dbReference type="Gene3D" id="1.10.1740.10">
    <property type="match status" value="1"/>
</dbReference>
<proteinExistence type="inferred from homology"/>
<dbReference type="EMBL" id="WBVM01000003">
    <property type="protein sequence ID" value="KAB2808402.1"/>
    <property type="molecule type" value="Genomic_DNA"/>
</dbReference>
<dbReference type="Pfam" id="PF04542">
    <property type="entry name" value="Sigma70_r2"/>
    <property type="match status" value="1"/>
</dbReference>
<dbReference type="GO" id="GO:0006352">
    <property type="term" value="P:DNA-templated transcription initiation"/>
    <property type="evidence" value="ECO:0007669"/>
    <property type="project" value="InterPro"/>
</dbReference>
<gene>
    <name evidence="8" type="ORF">F9L07_23105</name>
</gene>
<dbReference type="NCBIfam" id="TIGR02937">
    <property type="entry name" value="sigma70-ECF"/>
    <property type="match status" value="1"/>
</dbReference>
<dbReference type="GO" id="GO:0016987">
    <property type="term" value="F:sigma factor activity"/>
    <property type="evidence" value="ECO:0007669"/>
    <property type="project" value="UniProtKB-KW"/>
</dbReference>
<dbReference type="InterPro" id="IPR013249">
    <property type="entry name" value="RNA_pol_sigma70_r4_t2"/>
</dbReference>
<dbReference type="AlphaFoldDB" id="A0A7J5DU31"/>
<evidence type="ECO:0000256" key="2">
    <source>
        <dbReference type="ARBA" id="ARBA00023015"/>
    </source>
</evidence>
<organism evidence="8 9">
    <name type="scientific">Nocardioides simplex</name>
    <name type="common">Arthrobacter simplex</name>
    <dbReference type="NCBI Taxonomy" id="2045"/>
    <lineage>
        <taxon>Bacteria</taxon>
        <taxon>Bacillati</taxon>
        <taxon>Actinomycetota</taxon>
        <taxon>Actinomycetes</taxon>
        <taxon>Propionibacteriales</taxon>
        <taxon>Nocardioidaceae</taxon>
        <taxon>Pimelobacter</taxon>
    </lineage>
</organism>
<evidence type="ECO:0000256" key="4">
    <source>
        <dbReference type="ARBA" id="ARBA00023163"/>
    </source>
</evidence>
<dbReference type="RefSeq" id="WP_151582079.1">
    <property type="nucleotide sequence ID" value="NZ_WBVM01000003.1"/>
</dbReference>
<accession>A0A7J5DU31</accession>
<dbReference type="InterPro" id="IPR036388">
    <property type="entry name" value="WH-like_DNA-bd_sf"/>
</dbReference>
<feature type="domain" description="RNA polymerase sigma-70 region 2" evidence="6">
    <location>
        <begin position="21"/>
        <end position="89"/>
    </location>
</feature>
<keyword evidence="3" id="KW-0731">Sigma factor</keyword>
<dbReference type="InterPro" id="IPR039425">
    <property type="entry name" value="RNA_pol_sigma-70-like"/>
</dbReference>
<comment type="caution">
    <text evidence="8">The sequence shown here is derived from an EMBL/GenBank/DDBJ whole genome shotgun (WGS) entry which is preliminary data.</text>
</comment>
<feature type="region of interest" description="Disordered" evidence="5">
    <location>
        <begin position="177"/>
        <end position="197"/>
    </location>
</feature>
<feature type="domain" description="RNA polymerase sigma factor 70 region 4 type 2" evidence="7">
    <location>
        <begin position="122"/>
        <end position="172"/>
    </location>
</feature>
<dbReference type="SUPFAM" id="SSF88659">
    <property type="entry name" value="Sigma3 and sigma4 domains of RNA polymerase sigma factors"/>
    <property type="match status" value="1"/>
</dbReference>
<keyword evidence="4" id="KW-0804">Transcription</keyword>
<evidence type="ECO:0000259" key="6">
    <source>
        <dbReference type="Pfam" id="PF04542"/>
    </source>
</evidence>
<dbReference type="SUPFAM" id="SSF88946">
    <property type="entry name" value="Sigma2 domain of RNA polymerase sigma factors"/>
    <property type="match status" value="1"/>
</dbReference>
<evidence type="ECO:0000256" key="5">
    <source>
        <dbReference type="SAM" id="MobiDB-lite"/>
    </source>
</evidence>
<dbReference type="InterPro" id="IPR014284">
    <property type="entry name" value="RNA_pol_sigma-70_dom"/>
</dbReference>
<evidence type="ECO:0000313" key="8">
    <source>
        <dbReference type="EMBL" id="KAB2808402.1"/>
    </source>
</evidence>
<dbReference type="Proteomes" id="UP000449906">
    <property type="component" value="Unassembled WGS sequence"/>
</dbReference>
<dbReference type="PANTHER" id="PTHR43133:SF25">
    <property type="entry name" value="RNA POLYMERASE SIGMA FACTOR RFAY-RELATED"/>
    <property type="match status" value="1"/>
</dbReference>
<evidence type="ECO:0000256" key="1">
    <source>
        <dbReference type="ARBA" id="ARBA00010641"/>
    </source>
</evidence>
<evidence type="ECO:0000259" key="7">
    <source>
        <dbReference type="Pfam" id="PF08281"/>
    </source>
</evidence>
<comment type="similarity">
    <text evidence="1">Belongs to the sigma-70 factor family. ECF subfamily.</text>
</comment>
<sequence>MSDQPDDVRRIGHDPDAFEAFYRAHLDLVQRFVARRVSDPHLAADLTADVFLAAVDAAAGYDPRRGSPAAWVIGVARNVVAGEFRRQGRQRTAVRKVAGRRLLDADSLGRIEERIDAERETRQLYDALGALRPSDRALMELVAIEGLSVTDAAAVLGVKPATARVRLHRSRRLVQSHLRPPRPHAVTEAALTPEVPS</sequence>
<dbReference type="InterPro" id="IPR013325">
    <property type="entry name" value="RNA_pol_sigma_r2"/>
</dbReference>
<dbReference type="InterPro" id="IPR013324">
    <property type="entry name" value="RNA_pol_sigma_r3/r4-like"/>
</dbReference>
<dbReference type="PANTHER" id="PTHR43133">
    <property type="entry name" value="RNA POLYMERASE ECF-TYPE SIGMA FACTO"/>
    <property type="match status" value="1"/>
</dbReference>
<dbReference type="InterPro" id="IPR007627">
    <property type="entry name" value="RNA_pol_sigma70_r2"/>
</dbReference>
<dbReference type="GO" id="GO:0003677">
    <property type="term" value="F:DNA binding"/>
    <property type="evidence" value="ECO:0007669"/>
    <property type="project" value="InterPro"/>
</dbReference>
<protein>
    <submittedName>
        <fullName evidence="8">Sigma-70 family RNA polymerase sigma factor</fullName>
    </submittedName>
</protein>
<name>A0A7J5DU31_NOCSI</name>
<evidence type="ECO:0000313" key="9">
    <source>
        <dbReference type="Proteomes" id="UP000449906"/>
    </source>
</evidence>